<feature type="modified residue" description="4-aspartylphosphate" evidence="5">
    <location>
        <position position="58"/>
    </location>
</feature>
<dbReference type="PANTHER" id="PTHR43214">
    <property type="entry name" value="TWO-COMPONENT RESPONSE REGULATOR"/>
    <property type="match status" value="1"/>
</dbReference>
<dbReference type="SMART" id="SM00448">
    <property type="entry name" value="REC"/>
    <property type="match status" value="1"/>
</dbReference>
<evidence type="ECO:0000256" key="4">
    <source>
        <dbReference type="ARBA" id="ARBA00023163"/>
    </source>
</evidence>
<dbReference type="SUPFAM" id="SSF52172">
    <property type="entry name" value="CheY-like"/>
    <property type="match status" value="1"/>
</dbReference>
<dbReference type="InterPro" id="IPR016032">
    <property type="entry name" value="Sig_transdc_resp-reg_C-effctor"/>
</dbReference>
<protein>
    <submittedName>
        <fullName evidence="8">DNA-binding response regulator</fullName>
    </submittedName>
</protein>
<dbReference type="InterPro" id="IPR000792">
    <property type="entry name" value="Tscrpt_reg_LuxR_C"/>
</dbReference>
<gene>
    <name evidence="8" type="ORF">B0T46_15920</name>
</gene>
<dbReference type="CDD" id="cd06170">
    <property type="entry name" value="LuxR_C_like"/>
    <property type="match status" value="1"/>
</dbReference>
<evidence type="ECO:0000259" key="7">
    <source>
        <dbReference type="PROSITE" id="PS50110"/>
    </source>
</evidence>
<dbReference type="InterPro" id="IPR058245">
    <property type="entry name" value="NreC/VraR/RcsB-like_REC"/>
</dbReference>
<dbReference type="AlphaFoldDB" id="A0A1W0ATZ1"/>
<evidence type="ECO:0000313" key="8">
    <source>
        <dbReference type="EMBL" id="ONM47743.1"/>
    </source>
</evidence>
<evidence type="ECO:0000256" key="3">
    <source>
        <dbReference type="ARBA" id="ARBA00023125"/>
    </source>
</evidence>
<dbReference type="GO" id="GO:0006355">
    <property type="term" value="P:regulation of DNA-templated transcription"/>
    <property type="evidence" value="ECO:0007669"/>
    <property type="project" value="InterPro"/>
</dbReference>
<dbReference type="SUPFAM" id="SSF46894">
    <property type="entry name" value="C-terminal effector domain of the bipartite response regulators"/>
    <property type="match status" value="1"/>
</dbReference>
<keyword evidence="4" id="KW-0804">Transcription</keyword>
<sequence length="228" mass="24048">MTVGAIRVLLADDHGAIRAGLRIILDGAEGIEVVGEAADGDVAVAQARALRPDVVLMDIRMPGVDGITATTRITADNLAKVLVLTTFDLDEYVFRSLRAGASGFVLKSVSGQALVDAVRRVAAGDGVLAPEVTRTVIEAFATAPAEREPPQPDGLADLTDREREVFDCLGAGLSNAEIAAHLFIGETTVKTHVSRVLTKLGLRSRVQAAILAGQVGDRRRPHGRDSVR</sequence>
<dbReference type="InterPro" id="IPR001789">
    <property type="entry name" value="Sig_transdc_resp-reg_receiver"/>
</dbReference>
<evidence type="ECO:0000313" key="9">
    <source>
        <dbReference type="Proteomes" id="UP000188836"/>
    </source>
</evidence>
<dbReference type="PROSITE" id="PS50110">
    <property type="entry name" value="RESPONSE_REGULATORY"/>
    <property type="match status" value="1"/>
</dbReference>
<dbReference type="InterPro" id="IPR011006">
    <property type="entry name" value="CheY-like_superfamily"/>
</dbReference>
<organism evidence="8 9">
    <name type="scientific">Nocardia donostiensis</name>
    <dbReference type="NCBI Taxonomy" id="1538463"/>
    <lineage>
        <taxon>Bacteria</taxon>
        <taxon>Bacillati</taxon>
        <taxon>Actinomycetota</taxon>
        <taxon>Actinomycetes</taxon>
        <taxon>Mycobacteriales</taxon>
        <taxon>Nocardiaceae</taxon>
        <taxon>Nocardia</taxon>
    </lineage>
</organism>
<keyword evidence="2" id="KW-0805">Transcription regulation</keyword>
<keyword evidence="3 8" id="KW-0238">DNA-binding</keyword>
<dbReference type="Pfam" id="PF00196">
    <property type="entry name" value="GerE"/>
    <property type="match status" value="1"/>
</dbReference>
<dbReference type="STRING" id="1538463.B0T36_18255"/>
<dbReference type="GO" id="GO:0000160">
    <property type="term" value="P:phosphorelay signal transduction system"/>
    <property type="evidence" value="ECO:0007669"/>
    <property type="project" value="InterPro"/>
</dbReference>
<dbReference type="OrthoDB" id="9808843at2"/>
<feature type="domain" description="Response regulatory" evidence="7">
    <location>
        <begin position="7"/>
        <end position="122"/>
    </location>
</feature>
<dbReference type="Gene3D" id="3.40.50.2300">
    <property type="match status" value="1"/>
</dbReference>
<feature type="domain" description="HTH luxR-type" evidence="6">
    <location>
        <begin position="151"/>
        <end position="216"/>
    </location>
</feature>
<dbReference type="GO" id="GO:0003677">
    <property type="term" value="F:DNA binding"/>
    <property type="evidence" value="ECO:0007669"/>
    <property type="project" value="UniProtKB-KW"/>
</dbReference>
<keyword evidence="9" id="KW-1185">Reference proteome</keyword>
<dbReference type="CDD" id="cd17535">
    <property type="entry name" value="REC_NarL-like"/>
    <property type="match status" value="1"/>
</dbReference>
<dbReference type="PRINTS" id="PR00038">
    <property type="entry name" value="HTHLUXR"/>
</dbReference>
<comment type="caution">
    <text evidence="8">The sequence shown here is derived from an EMBL/GenBank/DDBJ whole genome shotgun (WGS) entry which is preliminary data.</text>
</comment>
<reference evidence="8 9" key="1">
    <citation type="journal article" date="2016" name="Antonie Van Leeuwenhoek">
        <title>Nocardia donostiensis sp. nov., isolated from human respiratory specimens.</title>
        <authorList>
            <person name="Ercibengoa M."/>
            <person name="Bell M."/>
            <person name="Marimon J.M."/>
            <person name="Humrighouse B."/>
            <person name="Klenk H.P."/>
            <person name="Potter G."/>
            <person name="Perez-Trallero E."/>
        </authorList>
    </citation>
    <scope>NUCLEOTIDE SEQUENCE [LARGE SCALE GENOMIC DNA]</scope>
    <source>
        <strain evidence="8 9">X1655</strain>
    </source>
</reference>
<dbReference type="Proteomes" id="UP000188836">
    <property type="component" value="Unassembled WGS sequence"/>
</dbReference>
<dbReference type="PROSITE" id="PS50043">
    <property type="entry name" value="HTH_LUXR_2"/>
    <property type="match status" value="1"/>
</dbReference>
<dbReference type="EMBL" id="MUMY01000013">
    <property type="protein sequence ID" value="ONM47743.1"/>
    <property type="molecule type" value="Genomic_DNA"/>
</dbReference>
<evidence type="ECO:0000259" key="6">
    <source>
        <dbReference type="PROSITE" id="PS50043"/>
    </source>
</evidence>
<dbReference type="RefSeq" id="WP_077117895.1">
    <property type="nucleotide sequence ID" value="NZ_LOKT01000012.1"/>
</dbReference>
<name>A0A1W0ATZ1_9NOCA</name>
<keyword evidence="1 5" id="KW-0597">Phosphoprotein</keyword>
<evidence type="ECO:0000256" key="2">
    <source>
        <dbReference type="ARBA" id="ARBA00023015"/>
    </source>
</evidence>
<dbReference type="InterPro" id="IPR039420">
    <property type="entry name" value="WalR-like"/>
</dbReference>
<proteinExistence type="predicted"/>
<accession>A0A1W0ATZ1</accession>
<dbReference type="PROSITE" id="PS00622">
    <property type="entry name" value="HTH_LUXR_1"/>
    <property type="match status" value="1"/>
</dbReference>
<dbReference type="SMART" id="SM00421">
    <property type="entry name" value="HTH_LUXR"/>
    <property type="match status" value="1"/>
</dbReference>
<evidence type="ECO:0000256" key="5">
    <source>
        <dbReference type="PROSITE-ProRule" id="PRU00169"/>
    </source>
</evidence>
<dbReference type="Pfam" id="PF00072">
    <property type="entry name" value="Response_reg"/>
    <property type="match status" value="1"/>
</dbReference>
<evidence type="ECO:0000256" key="1">
    <source>
        <dbReference type="ARBA" id="ARBA00022553"/>
    </source>
</evidence>
<dbReference type="PANTHER" id="PTHR43214:SF24">
    <property type="entry name" value="TRANSCRIPTIONAL REGULATORY PROTEIN NARL-RELATED"/>
    <property type="match status" value="1"/>
</dbReference>